<gene>
    <name evidence="2" type="ORF">C8A01DRAFT_40024</name>
</gene>
<evidence type="ECO:0000313" key="2">
    <source>
        <dbReference type="EMBL" id="KAK4033518.1"/>
    </source>
</evidence>
<protein>
    <submittedName>
        <fullName evidence="2">Uncharacterized protein</fullName>
    </submittedName>
</protein>
<name>A0AAN6PB18_9PEZI</name>
<dbReference type="AlphaFoldDB" id="A0AAN6PB18"/>
<sequence length="119" mass="12470">MHTKQILAIFSLFTSMALAAPAGEVGDVSARDVGDLEKRSANFNMYGGDGCTGQVHGYFHADGTGYRCYPVPAGKRSIHNVGSCNVQTWSGTNCQGSSAVVTQGDGCRNILYGSVSVNC</sequence>
<dbReference type="Proteomes" id="UP001303115">
    <property type="component" value="Unassembled WGS sequence"/>
</dbReference>
<keyword evidence="1" id="KW-0732">Signal</keyword>
<organism evidence="2 3">
    <name type="scientific">Parachaetomium inaequale</name>
    <dbReference type="NCBI Taxonomy" id="2588326"/>
    <lineage>
        <taxon>Eukaryota</taxon>
        <taxon>Fungi</taxon>
        <taxon>Dikarya</taxon>
        <taxon>Ascomycota</taxon>
        <taxon>Pezizomycotina</taxon>
        <taxon>Sordariomycetes</taxon>
        <taxon>Sordariomycetidae</taxon>
        <taxon>Sordariales</taxon>
        <taxon>Chaetomiaceae</taxon>
        <taxon>Parachaetomium</taxon>
    </lineage>
</organism>
<keyword evidence="3" id="KW-1185">Reference proteome</keyword>
<feature type="chain" id="PRO_5042998185" evidence="1">
    <location>
        <begin position="20"/>
        <end position="119"/>
    </location>
</feature>
<comment type="caution">
    <text evidence="2">The sequence shown here is derived from an EMBL/GenBank/DDBJ whole genome shotgun (WGS) entry which is preliminary data.</text>
</comment>
<reference evidence="3" key="1">
    <citation type="journal article" date="2023" name="Mol. Phylogenet. Evol.">
        <title>Genome-scale phylogeny and comparative genomics of the fungal order Sordariales.</title>
        <authorList>
            <person name="Hensen N."/>
            <person name="Bonometti L."/>
            <person name="Westerberg I."/>
            <person name="Brannstrom I.O."/>
            <person name="Guillou S."/>
            <person name="Cros-Aarteil S."/>
            <person name="Calhoun S."/>
            <person name="Haridas S."/>
            <person name="Kuo A."/>
            <person name="Mondo S."/>
            <person name="Pangilinan J."/>
            <person name="Riley R."/>
            <person name="LaButti K."/>
            <person name="Andreopoulos B."/>
            <person name="Lipzen A."/>
            <person name="Chen C."/>
            <person name="Yan M."/>
            <person name="Daum C."/>
            <person name="Ng V."/>
            <person name="Clum A."/>
            <person name="Steindorff A."/>
            <person name="Ohm R.A."/>
            <person name="Martin F."/>
            <person name="Silar P."/>
            <person name="Natvig D.O."/>
            <person name="Lalanne C."/>
            <person name="Gautier V."/>
            <person name="Ament-Velasquez S.L."/>
            <person name="Kruys A."/>
            <person name="Hutchinson M.I."/>
            <person name="Powell A.J."/>
            <person name="Barry K."/>
            <person name="Miller A.N."/>
            <person name="Grigoriev I.V."/>
            <person name="Debuchy R."/>
            <person name="Gladieux P."/>
            <person name="Hiltunen Thoren M."/>
            <person name="Johannesson H."/>
        </authorList>
    </citation>
    <scope>NUCLEOTIDE SEQUENCE [LARGE SCALE GENOMIC DNA]</scope>
    <source>
        <strain evidence="3">CBS 284.82</strain>
    </source>
</reference>
<evidence type="ECO:0000256" key="1">
    <source>
        <dbReference type="SAM" id="SignalP"/>
    </source>
</evidence>
<evidence type="ECO:0000313" key="3">
    <source>
        <dbReference type="Proteomes" id="UP001303115"/>
    </source>
</evidence>
<feature type="signal peptide" evidence="1">
    <location>
        <begin position="1"/>
        <end position="19"/>
    </location>
</feature>
<proteinExistence type="predicted"/>
<dbReference type="EMBL" id="MU854525">
    <property type="protein sequence ID" value="KAK4033518.1"/>
    <property type="molecule type" value="Genomic_DNA"/>
</dbReference>
<accession>A0AAN6PB18</accession>